<evidence type="ECO:0000313" key="1">
    <source>
        <dbReference type="Ensembl" id="ENSBGRP00000042655.1"/>
    </source>
</evidence>
<evidence type="ECO:0000313" key="2">
    <source>
        <dbReference type="Proteomes" id="UP000694520"/>
    </source>
</evidence>
<dbReference type="AlphaFoldDB" id="A0A8B9YVY3"/>
<name>A0A8B9YVY3_BOSMU</name>
<reference evidence="1" key="3">
    <citation type="submission" date="2025-09" db="UniProtKB">
        <authorList>
            <consortium name="Ensembl"/>
        </authorList>
    </citation>
    <scope>IDENTIFICATION</scope>
</reference>
<keyword evidence="2" id="KW-1185">Reference proteome</keyword>
<sequence>PGPECWLSGLTVSSPHQVTCLTLGRGSGSTTSTKPRRGVATHTLKSYTFNDLLCICKGEAEKLTT</sequence>
<reference evidence="1" key="1">
    <citation type="submission" date="2019-05" db="EMBL/GenBank/DDBJ databases">
        <authorList>
            <person name="Zhang S."/>
            <person name="Liu J."/>
        </authorList>
    </citation>
    <scope>NUCLEOTIDE SEQUENCE [LARGE SCALE GENOMIC DNA]</scope>
</reference>
<proteinExistence type="predicted"/>
<reference evidence="1" key="2">
    <citation type="submission" date="2025-08" db="UniProtKB">
        <authorList>
            <consortium name="Ensembl"/>
        </authorList>
    </citation>
    <scope>IDENTIFICATION</scope>
</reference>
<protein>
    <submittedName>
        <fullName evidence="1">Uncharacterized protein</fullName>
    </submittedName>
</protein>
<dbReference type="Proteomes" id="UP000694520">
    <property type="component" value="Chromosome 26"/>
</dbReference>
<dbReference type="Ensembl" id="ENSBGRT00000049448.1">
    <property type="protein sequence ID" value="ENSBGRP00000042655.1"/>
    <property type="gene ID" value="ENSBGRG00000026678.1"/>
</dbReference>
<accession>A0A8B9YVY3</accession>
<organism evidence="1 2">
    <name type="scientific">Bos mutus grunniens</name>
    <name type="common">Wild yak</name>
    <name type="synonym">Bos grunniens</name>
    <dbReference type="NCBI Taxonomy" id="30521"/>
    <lineage>
        <taxon>Eukaryota</taxon>
        <taxon>Metazoa</taxon>
        <taxon>Chordata</taxon>
        <taxon>Craniata</taxon>
        <taxon>Vertebrata</taxon>
        <taxon>Euteleostomi</taxon>
        <taxon>Mammalia</taxon>
        <taxon>Eutheria</taxon>
        <taxon>Laurasiatheria</taxon>
        <taxon>Artiodactyla</taxon>
        <taxon>Ruminantia</taxon>
        <taxon>Pecora</taxon>
        <taxon>Bovidae</taxon>
        <taxon>Bovinae</taxon>
        <taxon>Bos</taxon>
    </lineage>
</organism>